<dbReference type="GO" id="GO:0008270">
    <property type="term" value="F:zinc ion binding"/>
    <property type="evidence" value="ECO:0007669"/>
    <property type="project" value="UniProtKB-KW"/>
</dbReference>
<sequence>MASFVKSAKGGDKLIYEGFIYVKCGNGKDGKRYWRCETWRSGISSTSSTLTPRAVVNSQLAGISDHFKQALWRKIQELGWTVKYKDEEEHGFRLHLKMFAALTFADTVEVRNWFRKLAQIFLEVYDDGDVDGPYVAFIDYFERTWVGREFVNSRFPLEMWNNKMITIEQLPRTTNSAESWHNASEEMEEYEILLSFLLRVPIIFTFDFIFTTQDF</sequence>
<keyword evidence="3" id="KW-0862">Zinc</keyword>
<evidence type="ECO:0000259" key="4">
    <source>
        <dbReference type="Pfam" id="PF04500"/>
    </source>
</evidence>
<keyword evidence="2" id="KW-0863">Zinc-finger</keyword>
<evidence type="ECO:0000256" key="1">
    <source>
        <dbReference type="ARBA" id="ARBA00022723"/>
    </source>
</evidence>
<name>A0A914LJQ2_MELIC</name>
<feature type="domain" description="FLYWCH-type" evidence="4">
    <location>
        <begin position="4"/>
        <end position="41"/>
    </location>
</feature>
<dbReference type="AlphaFoldDB" id="A0A914LJQ2"/>
<accession>A0A914LJQ2</accession>
<evidence type="ECO:0000313" key="6">
    <source>
        <dbReference type="WBParaSite" id="Minc3s00576g14505"/>
    </source>
</evidence>
<evidence type="ECO:0000256" key="3">
    <source>
        <dbReference type="ARBA" id="ARBA00022833"/>
    </source>
</evidence>
<keyword evidence="1" id="KW-0479">Metal-binding</keyword>
<dbReference type="Gene3D" id="2.20.25.240">
    <property type="match status" value="1"/>
</dbReference>
<protein>
    <submittedName>
        <fullName evidence="6">FLYWCH-type domain-containing protein</fullName>
    </submittedName>
</protein>
<dbReference type="WBParaSite" id="Minc3s00576g14505">
    <property type="protein sequence ID" value="Minc3s00576g14505"/>
    <property type="gene ID" value="Minc3s00576g14505"/>
</dbReference>
<dbReference type="InterPro" id="IPR007588">
    <property type="entry name" value="Znf_FLYWCH"/>
</dbReference>
<reference evidence="6" key="1">
    <citation type="submission" date="2022-11" db="UniProtKB">
        <authorList>
            <consortium name="WormBaseParasite"/>
        </authorList>
    </citation>
    <scope>IDENTIFICATION</scope>
</reference>
<organism evidence="5 6">
    <name type="scientific">Meloidogyne incognita</name>
    <name type="common">Southern root-knot nematode worm</name>
    <name type="synonym">Oxyuris incognita</name>
    <dbReference type="NCBI Taxonomy" id="6306"/>
    <lineage>
        <taxon>Eukaryota</taxon>
        <taxon>Metazoa</taxon>
        <taxon>Ecdysozoa</taxon>
        <taxon>Nematoda</taxon>
        <taxon>Chromadorea</taxon>
        <taxon>Rhabditida</taxon>
        <taxon>Tylenchina</taxon>
        <taxon>Tylenchomorpha</taxon>
        <taxon>Tylenchoidea</taxon>
        <taxon>Meloidogynidae</taxon>
        <taxon>Meloidogyninae</taxon>
        <taxon>Meloidogyne</taxon>
        <taxon>Meloidogyne incognita group</taxon>
    </lineage>
</organism>
<proteinExistence type="predicted"/>
<keyword evidence="5" id="KW-1185">Reference proteome</keyword>
<evidence type="ECO:0000256" key="2">
    <source>
        <dbReference type="ARBA" id="ARBA00022771"/>
    </source>
</evidence>
<dbReference type="Proteomes" id="UP000887563">
    <property type="component" value="Unplaced"/>
</dbReference>
<evidence type="ECO:0000313" key="5">
    <source>
        <dbReference type="Proteomes" id="UP000887563"/>
    </source>
</evidence>
<dbReference type="Pfam" id="PF04500">
    <property type="entry name" value="FLYWCH"/>
    <property type="match status" value="1"/>
</dbReference>